<evidence type="ECO:0000256" key="1">
    <source>
        <dbReference type="SAM" id="MobiDB-lite"/>
    </source>
</evidence>
<sequence length="188" mass="19550">MEEGGCPLALCQSLLNVGNGTGTVTPPVREQQPAAWPQLGSGSPRVRLCRPQDAKKGPNPLMRRNSVTPLASPEPTKKPRINSFEEHVASTSAALPNCLPPEVPTQLPGQVRQMIPRTPTGTGGVVKKAVLVEHTSAPVVSGSRDARKPFPCARATTAAPCEASASATSAPPVSPVVASLTPPPHKAW</sequence>
<dbReference type="EMBL" id="JAGFMF010011694">
    <property type="protein sequence ID" value="KAG8515971.1"/>
    <property type="molecule type" value="Genomic_DNA"/>
</dbReference>
<feature type="region of interest" description="Disordered" evidence="1">
    <location>
        <begin position="156"/>
        <end position="188"/>
    </location>
</feature>
<protein>
    <submittedName>
        <fullName evidence="2">6-phosphofructo-2-kinase/fructose-2, 6-bisphosphatase 3</fullName>
    </submittedName>
</protein>
<dbReference type="OrthoDB" id="267323at2759"/>
<feature type="compositionally biased region" description="Low complexity" evidence="1">
    <location>
        <begin position="156"/>
        <end position="180"/>
    </location>
</feature>
<organism evidence="2 3">
    <name type="scientific">Galemys pyrenaicus</name>
    <name type="common">Iberian desman</name>
    <name type="synonym">Pyrenean desman</name>
    <dbReference type="NCBI Taxonomy" id="202257"/>
    <lineage>
        <taxon>Eukaryota</taxon>
        <taxon>Metazoa</taxon>
        <taxon>Chordata</taxon>
        <taxon>Craniata</taxon>
        <taxon>Vertebrata</taxon>
        <taxon>Euteleostomi</taxon>
        <taxon>Mammalia</taxon>
        <taxon>Eutheria</taxon>
        <taxon>Laurasiatheria</taxon>
        <taxon>Eulipotyphla</taxon>
        <taxon>Talpidae</taxon>
        <taxon>Galemys</taxon>
    </lineage>
</organism>
<dbReference type="Proteomes" id="UP000700334">
    <property type="component" value="Unassembled WGS sequence"/>
</dbReference>
<accession>A0A8J6AAV8</accession>
<keyword evidence="3" id="KW-1185">Reference proteome</keyword>
<feature type="region of interest" description="Disordered" evidence="1">
    <location>
        <begin position="22"/>
        <end position="79"/>
    </location>
</feature>
<proteinExistence type="predicted"/>
<evidence type="ECO:0000313" key="2">
    <source>
        <dbReference type="EMBL" id="KAG8515971.1"/>
    </source>
</evidence>
<name>A0A8J6AAV8_GALPY</name>
<dbReference type="AlphaFoldDB" id="A0A8J6AAV8"/>
<evidence type="ECO:0000313" key="3">
    <source>
        <dbReference type="Proteomes" id="UP000700334"/>
    </source>
</evidence>
<reference evidence="2" key="1">
    <citation type="journal article" date="2021" name="Evol. Appl.">
        <title>The genome of the Pyrenean desman and the effects of bottlenecks and inbreeding on the genomic landscape of an endangered species.</title>
        <authorList>
            <person name="Escoda L."/>
            <person name="Castresana J."/>
        </authorList>
    </citation>
    <scope>NUCLEOTIDE SEQUENCE</scope>
    <source>
        <strain evidence="2">IBE-C5619</strain>
    </source>
</reference>
<comment type="caution">
    <text evidence="2">The sequence shown here is derived from an EMBL/GenBank/DDBJ whole genome shotgun (WGS) entry which is preliminary data.</text>
</comment>
<gene>
    <name evidence="2" type="ORF">J0S82_007263</name>
</gene>